<evidence type="ECO:0000313" key="5">
    <source>
        <dbReference type="Proteomes" id="UP000295632"/>
    </source>
</evidence>
<dbReference type="EMBL" id="SNYJ01000013">
    <property type="protein sequence ID" value="TDQ37454.1"/>
    <property type="molecule type" value="Genomic_DNA"/>
</dbReference>
<dbReference type="Gene3D" id="1.10.10.10">
    <property type="entry name" value="Winged helix-like DNA-binding domain superfamily/Winged helix DNA-binding domain"/>
    <property type="match status" value="1"/>
</dbReference>
<dbReference type="GO" id="GO:0003700">
    <property type="term" value="F:DNA-binding transcription factor activity"/>
    <property type="evidence" value="ECO:0007669"/>
    <property type="project" value="TreeGrafter"/>
</dbReference>
<dbReference type="Gene3D" id="3.30.450.40">
    <property type="match status" value="1"/>
</dbReference>
<gene>
    <name evidence="4" type="ORF">EV213_11389</name>
</gene>
<evidence type="ECO:0000256" key="2">
    <source>
        <dbReference type="ARBA" id="ARBA00023163"/>
    </source>
</evidence>
<name>A0A4R6U2W5_9BACI</name>
<keyword evidence="2" id="KW-0804">Transcription</keyword>
<evidence type="ECO:0000256" key="1">
    <source>
        <dbReference type="ARBA" id="ARBA00023015"/>
    </source>
</evidence>
<feature type="domain" description="IclR-ED" evidence="3">
    <location>
        <begin position="70"/>
        <end position="246"/>
    </location>
</feature>
<dbReference type="PROSITE" id="PS51078">
    <property type="entry name" value="ICLR_ED"/>
    <property type="match status" value="1"/>
</dbReference>
<dbReference type="Pfam" id="PF01614">
    <property type="entry name" value="IclR_C"/>
    <property type="match status" value="1"/>
</dbReference>
<accession>A0A4R6U2W5</accession>
<evidence type="ECO:0000259" key="3">
    <source>
        <dbReference type="PROSITE" id="PS51078"/>
    </source>
</evidence>
<dbReference type="GO" id="GO:0003677">
    <property type="term" value="F:DNA binding"/>
    <property type="evidence" value="ECO:0007669"/>
    <property type="project" value="TreeGrafter"/>
</dbReference>
<dbReference type="InterPro" id="IPR050707">
    <property type="entry name" value="HTH_MetabolicPath_Reg"/>
</dbReference>
<dbReference type="AlphaFoldDB" id="A0A4R6U2W5"/>
<dbReference type="InterPro" id="IPR029016">
    <property type="entry name" value="GAF-like_dom_sf"/>
</dbReference>
<organism evidence="4 5">
    <name type="scientific">Aureibacillus halotolerans</name>
    <dbReference type="NCBI Taxonomy" id="1508390"/>
    <lineage>
        <taxon>Bacteria</taxon>
        <taxon>Bacillati</taxon>
        <taxon>Bacillota</taxon>
        <taxon>Bacilli</taxon>
        <taxon>Bacillales</taxon>
        <taxon>Bacillaceae</taxon>
        <taxon>Aureibacillus</taxon>
    </lineage>
</organism>
<dbReference type="GO" id="GO:0045892">
    <property type="term" value="P:negative regulation of DNA-templated transcription"/>
    <property type="evidence" value="ECO:0007669"/>
    <property type="project" value="TreeGrafter"/>
</dbReference>
<keyword evidence="1" id="KW-0805">Transcription regulation</keyword>
<keyword evidence="5" id="KW-1185">Reference proteome</keyword>
<reference evidence="4 5" key="1">
    <citation type="submission" date="2019-03" db="EMBL/GenBank/DDBJ databases">
        <title>Genomic Encyclopedia of Type Strains, Phase IV (KMG-IV): sequencing the most valuable type-strain genomes for metagenomic binning, comparative biology and taxonomic classification.</title>
        <authorList>
            <person name="Goeker M."/>
        </authorList>
    </citation>
    <scope>NUCLEOTIDE SEQUENCE [LARGE SCALE GENOMIC DNA]</scope>
    <source>
        <strain evidence="4 5">DSM 28697</strain>
    </source>
</reference>
<dbReference type="Proteomes" id="UP000295632">
    <property type="component" value="Unassembled WGS sequence"/>
</dbReference>
<proteinExistence type="predicted"/>
<comment type="caution">
    <text evidence="4">The sequence shown here is derived from an EMBL/GenBank/DDBJ whole genome shotgun (WGS) entry which is preliminary data.</text>
</comment>
<dbReference type="PANTHER" id="PTHR30136:SF39">
    <property type="entry name" value="TRANSCRIPTIONAL REGULATORY PROTEIN"/>
    <property type="match status" value="1"/>
</dbReference>
<evidence type="ECO:0000313" key="4">
    <source>
        <dbReference type="EMBL" id="TDQ37454.1"/>
    </source>
</evidence>
<dbReference type="InterPro" id="IPR036388">
    <property type="entry name" value="WH-like_DNA-bd_sf"/>
</dbReference>
<dbReference type="InterPro" id="IPR014757">
    <property type="entry name" value="Tscrpt_reg_IclR_C"/>
</dbReference>
<sequence>MNNFLHEASIDAVITVLRAFEPNDFEHTVQSIAQKTGLNEKDVQHTVAMLLKKQLLYYQESHSMYCLSKEMYVMGVAAGESLTLREAAKPWMEELRNLTKETIHLYVLDGVERMCLERFEGQNEIRLWVKVGTKLPLWDGAAGKAILAYQSESFITSIVHEKVASFARQPLVEELERIRQNGVAESIDGREVGTSSISAPIMDAQHNVLASLSISGATTRFTPERIEAFSRLAHGYAHTISTELGYNEPMRNLL</sequence>
<dbReference type="PANTHER" id="PTHR30136">
    <property type="entry name" value="HELIX-TURN-HELIX TRANSCRIPTIONAL REGULATOR, ICLR FAMILY"/>
    <property type="match status" value="1"/>
</dbReference>
<protein>
    <submittedName>
        <fullName evidence="4">IclR family transcriptional regulator</fullName>
    </submittedName>
</protein>
<dbReference type="OrthoDB" id="9791752at2"/>
<dbReference type="RefSeq" id="WP_133581296.1">
    <property type="nucleotide sequence ID" value="NZ_SNYJ01000013.1"/>
</dbReference>
<dbReference type="SUPFAM" id="SSF55781">
    <property type="entry name" value="GAF domain-like"/>
    <property type="match status" value="1"/>
</dbReference>